<reference evidence="1" key="2">
    <citation type="journal article" date="2015" name="Data Brief">
        <title>Shoot transcriptome of the giant reed, Arundo donax.</title>
        <authorList>
            <person name="Barrero R.A."/>
            <person name="Guerrero F.D."/>
            <person name="Moolhuijzen P."/>
            <person name="Goolsby J.A."/>
            <person name="Tidwell J."/>
            <person name="Bellgard S.E."/>
            <person name="Bellgard M.I."/>
        </authorList>
    </citation>
    <scope>NUCLEOTIDE SEQUENCE</scope>
    <source>
        <tissue evidence="1">Shoot tissue taken approximately 20 cm above the soil surface</tissue>
    </source>
</reference>
<protein>
    <submittedName>
        <fullName evidence="1">Uncharacterized protein</fullName>
    </submittedName>
</protein>
<reference evidence="1" key="1">
    <citation type="submission" date="2014-09" db="EMBL/GenBank/DDBJ databases">
        <authorList>
            <person name="Magalhaes I.L.F."/>
            <person name="Oliveira U."/>
            <person name="Santos F.R."/>
            <person name="Vidigal T.H.D.A."/>
            <person name="Brescovit A.D."/>
            <person name="Santos A.J."/>
        </authorList>
    </citation>
    <scope>NUCLEOTIDE SEQUENCE</scope>
    <source>
        <tissue evidence="1">Shoot tissue taken approximately 20 cm above the soil surface</tissue>
    </source>
</reference>
<sequence length="73" mass="8277">MKTSGASVQILGGNDLTLNCGSYFFHTEVQIKLFTFLGRHRLHLITHNAYSVVKAYDFFVLHPVTIRTMCTSQ</sequence>
<organism evidence="1">
    <name type="scientific">Arundo donax</name>
    <name type="common">Giant reed</name>
    <name type="synonym">Donax arundinaceus</name>
    <dbReference type="NCBI Taxonomy" id="35708"/>
    <lineage>
        <taxon>Eukaryota</taxon>
        <taxon>Viridiplantae</taxon>
        <taxon>Streptophyta</taxon>
        <taxon>Embryophyta</taxon>
        <taxon>Tracheophyta</taxon>
        <taxon>Spermatophyta</taxon>
        <taxon>Magnoliopsida</taxon>
        <taxon>Liliopsida</taxon>
        <taxon>Poales</taxon>
        <taxon>Poaceae</taxon>
        <taxon>PACMAD clade</taxon>
        <taxon>Arundinoideae</taxon>
        <taxon>Arundineae</taxon>
        <taxon>Arundo</taxon>
    </lineage>
</organism>
<evidence type="ECO:0000313" key="1">
    <source>
        <dbReference type="EMBL" id="JAE33898.1"/>
    </source>
</evidence>
<dbReference type="EMBL" id="GBRH01163998">
    <property type="protein sequence ID" value="JAE33898.1"/>
    <property type="molecule type" value="Transcribed_RNA"/>
</dbReference>
<proteinExistence type="predicted"/>
<name>A0A0A9HLW3_ARUDO</name>
<dbReference type="AlphaFoldDB" id="A0A0A9HLW3"/>
<accession>A0A0A9HLW3</accession>